<dbReference type="SUPFAM" id="SSF81631">
    <property type="entry name" value="PAP/OAS1 substrate-binding domain"/>
    <property type="match status" value="1"/>
</dbReference>
<reference evidence="2" key="1">
    <citation type="submission" date="2021-03" db="EMBL/GenBank/DDBJ databases">
        <authorList>
            <person name="Li Z."/>
            <person name="Yang C."/>
        </authorList>
    </citation>
    <scope>NUCLEOTIDE SEQUENCE</scope>
    <source>
        <strain evidence="2">Dzin_1.0</strain>
        <tissue evidence="2">Leaf</tissue>
    </source>
</reference>
<dbReference type="InterPro" id="IPR058920">
    <property type="entry name" value="PAP-OAS1-bd-rel"/>
</dbReference>
<dbReference type="InterPro" id="IPR043519">
    <property type="entry name" value="NT_sf"/>
</dbReference>
<dbReference type="Pfam" id="PF26180">
    <property type="entry name" value="PAP-OAS1"/>
    <property type="match status" value="1"/>
</dbReference>
<evidence type="ECO:0000313" key="3">
    <source>
        <dbReference type="Proteomes" id="UP001085076"/>
    </source>
</evidence>
<feature type="domain" description="PAP/OAS1 substrate-binding-related" evidence="1">
    <location>
        <begin position="154"/>
        <end position="345"/>
    </location>
</feature>
<dbReference type="SUPFAM" id="SSF81301">
    <property type="entry name" value="Nucleotidyltransferase"/>
    <property type="match status" value="1"/>
</dbReference>
<dbReference type="Gene3D" id="3.30.460.10">
    <property type="entry name" value="Beta Polymerase, domain 2"/>
    <property type="match status" value="1"/>
</dbReference>
<dbReference type="Proteomes" id="UP001085076">
    <property type="component" value="Miscellaneous, Linkage group lg03"/>
</dbReference>
<dbReference type="EMBL" id="JAGGNH010000003">
    <property type="protein sequence ID" value="KAJ0979219.1"/>
    <property type="molecule type" value="Genomic_DNA"/>
</dbReference>
<comment type="caution">
    <text evidence="2">The sequence shown here is derived from an EMBL/GenBank/DDBJ whole genome shotgun (WGS) entry which is preliminary data.</text>
</comment>
<proteinExistence type="predicted"/>
<accession>A0A9D5HJW1</accession>
<dbReference type="Gene3D" id="1.10.1410.10">
    <property type="match status" value="1"/>
</dbReference>
<keyword evidence="3" id="KW-1185">Reference proteome</keyword>
<protein>
    <recommendedName>
        <fullName evidence="1">PAP/OAS1 substrate-binding-related domain-containing protein</fullName>
    </recommendedName>
</protein>
<evidence type="ECO:0000313" key="2">
    <source>
        <dbReference type="EMBL" id="KAJ0979219.1"/>
    </source>
</evidence>
<dbReference type="AlphaFoldDB" id="A0A9D5HJW1"/>
<gene>
    <name evidence="2" type="ORF">J5N97_014693</name>
</gene>
<evidence type="ECO:0000259" key="1">
    <source>
        <dbReference type="Pfam" id="PF26180"/>
    </source>
</evidence>
<dbReference type="InterPro" id="IPR058921">
    <property type="entry name" value="PAP/OAS1-rel"/>
</dbReference>
<sequence length="533" mass="59562">MLCMANTRCGSAMAKLVTVQSLCCCHVANNSRLLTEVCLAVGAVGGALSLYSGRVVPYGSVPLKTYLTDGDIDLTIFVSPHSELRAVIQIFYSLKIEQHKEDAVFEVKDVQFINAEVKIIKCLIQDVVVDISFNQIGGLGALCFLEKVDYLLAENHLIKCSILLIKAWCYYESHILGAYHGLLATYALEILVLYIINHFHSSLTGPFAVLYKFLDYYSKFDWKNYCITLSGPVPISSLPKLLVEPPVTNGGGTLIRADLLKEYLLLFSAPFNDDAEHQARDFSLKYLNIVDPLRESNNLGRSVGIGNFQRIVSAFTLGAHKLSSALQSNQEDIAIGINKFFENTLHRHQKINKQNLLYASLYGQDEQNASMSSKSVEPNTLKDSGKQVMKNAGTHASYKSIVMGISKTYGASDFKALTGDFELHFGNFLCARLCMSLANDFHHTPSQWSLAQDRNKEYLHAVQRQNLMCYLRPDQLFRLEVFLPTGFYLEMQPFTPSDSHDKDALNKSYGTEVSLLQDPQHQSGINKPRHALV</sequence>
<dbReference type="PANTHER" id="PTHR45979">
    <property type="entry name" value="PAP/OAS1 SUBSTRATE-BINDING DOMAIN SUPERFAMILY"/>
    <property type="match status" value="1"/>
</dbReference>
<organism evidence="2 3">
    <name type="scientific">Dioscorea zingiberensis</name>
    <dbReference type="NCBI Taxonomy" id="325984"/>
    <lineage>
        <taxon>Eukaryota</taxon>
        <taxon>Viridiplantae</taxon>
        <taxon>Streptophyta</taxon>
        <taxon>Embryophyta</taxon>
        <taxon>Tracheophyta</taxon>
        <taxon>Spermatophyta</taxon>
        <taxon>Magnoliopsida</taxon>
        <taxon>Liliopsida</taxon>
        <taxon>Dioscoreales</taxon>
        <taxon>Dioscoreaceae</taxon>
        <taxon>Dioscorea</taxon>
    </lineage>
</organism>
<reference evidence="2" key="2">
    <citation type="journal article" date="2022" name="Hortic Res">
        <title>The genome of Dioscorea zingiberensis sheds light on the biosynthesis, origin and evolution of the medicinally important diosgenin saponins.</title>
        <authorList>
            <person name="Li Y."/>
            <person name="Tan C."/>
            <person name="Li Z."/>
            <person name="Guo J."/>
            <person name="Li S."/>
            <person name="Chen X."/>
            <person name="Wang C."/>
            <person name="Dai X."/>
            <person name="Yang H."/>
            <person name="Song W."/>
            <person name="Hou L."/>
            <person name="Xu J."/>
            <person name="Tong Z."/>
            <person name="Xu A."/>
            <person name="Yuan X."/>
            <person name="Wang W."/>
            <person name="Yang Q."/>
            <person name="Chen L."/>
            <person name="Sun Z."/>
            <person name="Wang K."/>
            <person name="Pan B."/>
            <person name="Chen J."/>
            <person name="Bao Y."/>
            <person name="Liu F."/>
            <person name="Qi X."/>
            <person name="Gang D.R."/>
            <person name="Wen J."/>
            <person name="Li J."/>
        </authorList>
    </citation>
    <scope>NUCLEOTIDE SEQUENCE</scope>
    <source>
        <strain evidence="2">Dzin_1.0</strain>
    </source>
</reference>
<name>A0A9D5HJW1_9LILI</name>
<dbReference type="OrthoDB" id="273917at2759"/>
<dbReference type="PANTHER" id="PTHR45979:SF33">
    <property type="entry name" value="POLYNUCLEOTIDE ADENYLYLTRANSFERASE"/>
    <property type="match status" value="1"/>
</dbReference>